<accession>A0ABR3NH52</accession>
<comment type="caution">
    <text evidence="3">The sequence shown here is derived from an EMBL/GenBank/DDBJ whole genome shotgun (WGS) entry which is preliminary data.</text>
</comment>
<name>A0ABR3NH52_9TELE</name>
<evidence type="ECO:0000256" key="1">
    <source>
        <dbReference type="SAM" id="MobiDB-lite"/>
    </source>
</evidence>
<evidence type="ECO:0000313" key="2">
    <source>
        <dbReference type="EMBL" id="KAL1255580.1"/>
    </source>
</evidence>
<proteinExistence type="predicted"/>
<reference evidence="3 4" key="1">
    <citation type="submission" date="2023-09" db="EMBL/GenBank/DDBJ databases">
        <authorList>
            <person name="Wang M."/>
        </authorList>
    </citation>
    <scope>NUCLEOTIDE SEQUENCE [LARGE SCALE GENOMIC DNA]</scope>
    <source>
        <strain evidence="3">GT-2023</strain>
        <tissue evidence="3">Liver</tissue>
    </source>
</reference>
<feature type="compositionally biased region" description="Low complexity" evidence="1">
    <location>
        <begin position="167"/>
        <end position="185"/>
    </location>
</feature>
<organism evidence="3 4">
    <name type="scientific">Cirrhinus molitorella</name>
    <name type="common">mud carp</name>
    <dbReference type="NCBI Taxonomy" id="172907"/>
    <lineage>
        <taxon>Eukaryota</taxon>
        <taxon>Metazoa</taxon>
        <taxon>Chordata</taxon>
        <taxon>Craniata</taxon>
        <taxon>Vertebrata</taxon>
        <taxon>Euteleostomi</taxon>
        <taxon>Actinopterygii</taxon>
        <taxon>Neopterygii</taxon>
        <taxon>Teleostei</taxon>
        <taxon>Ostariophysi</taxon>
        <taxon>Cypriniformes</taxon>
        <taxon>Cyprinidae</taxon>
        <taxon>Labeoninae</taxon>
        <taxon>Labeonini</taxon>
        <taxon>Cirrhinus</taxon>
    </lineage>
</organism>
<evidence type="ECO:0000313" key="3">
    <source>
        <dbReference type="EMBL" id="KAL1275965.1"/>
    </source>
</evidence>
<feature type="region of interest" description="Disordered" evidence="1">
    <location>
        <begin position="82"/>
        <end position="134"/>
    </location>
</feature>
<dbReference type="Proteomes" id="UP001558613">
    <property type="component" value="Unassembled WGS sequence"/>
</dbReference>
<dbReference type="EMBL" id="JAYMGO010000019">
    <property type="protein sequence ID" value="KAL1255580.1"/>
    <property type="molecule type" value="Genomic_DNA"/>
</dbReference>
<gene>
    <name evidence="2" type="ORF">QQF64_013641</name>
    <name evidence="3" type="ORF">QQF64_035588</name>
</gene>
<feature type="region of interest" description="Disordered" evidence="1">
    <location>
        <begin position="166"/>
        <end position="185"/>
    </location>
</feature>
<keyword evidence="4" id="KW-1185">Reference proteome</keyword>
<sequence>MSQKPLVDFAISDDSDEDTVPPSPVSLRRSTRILSRESPWVQWPSEKIAATLLDFGIPVSSDLTHDDLILLASNALGSLSASTSDASEAVAPPAQPIQTGRKRTAKSSPPLQHKKPRTSAPTPPPPTIPDSASANAQLSKAILQLTETVKGFETRLGIFESAFASRAPGPSIPSTSSASVSPSVDPFSSAAPFTSSATSATAPAPALTPLQTAATSLPTAAFSLSTALPAQVFGRPFVPPAAASVSPKLRSNIISGKDINLAALLLPSPAIDRQMVDCGDVAVFLKTSDPRLQRNLSFTEFVIAFGIYRDILCQVFPNRRQELDLYLSMMADLNQRYGGTLFYEYHKSFSAKAASFISLYNSRLDWSVTDSELLIRHFGGQKAPVCLICSSHGHSASLCPKVHASRASPALHGADPSNLALDLLQGTPPEIRLPSTLQTSLKRESTSEKILSGHPSTPINIVNLSCYLSSHPDSPFVDNLITGLSQGFRVFRRLCPAANKDPTPCPTLQQILLN</sequence>
<dbReference type="EMBL" id="JAYMGO010000004">
    <property type="protein sequence ID" value="KAL1275965.1"/>
    <property type="molecule type" value="Genomic_DNA"/>
</dbReference>
<protein>
    <submittedName>
        <fullName evidence="3">Uncharacterized protein</fullName>
    </submittedName>
</protein>
<evidence type="ECO:0000313" key="4">
    <source>
        <dbReference type="Proteomes" id="UP001558613"/>
    </source>
</evidence>
<feature type="region of interest" description="Disordered" evidence="1">
    <location>
        <begin position="1"/>
        <end position="26"/>
    </location>
</feature>